<name>A0A103YGV5_CYNCS</name>
<organism evidence="1 2">
    <name type="scientific">Cynara cardunculus var. scolymus</name>
    <name type="common">Globe artichoke</name>
    <name type="synonym">Cynara scolymus</name>
    <dbReference type="NCBI Taxonomy" id="59895"/>
    <lineage>
        <taxon>Eukaryota</taxon>
        <taxon>Viridiplantae</taxon>
        <taxon>Streptophyta</taxon>
        <taxon>Embryophyta</taxon>
        <taxon>Tracheophyta</taxon>
        <taxon>Spermatophyta</taxon>
        <taxon>Magnoliopsida</taxon>
        <taxon>eudicotyledons</taxon>
        <taxon>Gunneridae</taxon>
        <taxon>Pentapetalae</taxon>
        <taxon>asterids</taxon>
        <taxon>campanulids</taxon>
        <taxon>Asterales</taxon>
        <taxon>Asteraceae</taxon>
        <taxon>Carduoideae</taxon>
        <taxon>Cardueae</taxon>
        <taxon>Carduinae</taxon>
        <taxon>Cynara</taxon>
    </lineage>
</organism>
<dbReference type="AlphaFoldDB" id="A0A103YGV5"/>
<evidence type="ECO:0000313" key="2">
    <source>
        <dbReference type="Proteomes" id="UP000243975"/>
    </source>
</evidence>
<dbReference type="Gramene" id="KVI08869">
    <property type="protein sequence ID" value="KVI08869"/>
    <property type="gene ID" value="Ccrd_012753"/>
</dbReference>
<evidence type="ECO:0000313" key="1">
    <source>
        <dbReference type="EMBL" id="KVI08869.1"/>
    </source>
</evidence>
<protein>
    <submittedName>
        <fullName evidence="1">Uncharacterized protein</fullName>
    </submittedName>
</protein>
<gene>
    <name evidence="1" type="ORF">Ccrd_012753</name>
</gene>
<proteinExistence type="predicted"/>
<sequence length="170" mass="19417">MYLSRDQPASPMTITFTTKLAANIGTIKPLPIFPTSIVNWIRGVKKAGEVPRESTEYVYQEKGEPTIHPANLRTKCEQHPTTKPDVNNPCVLQQMFINRRQFPFCVELAASIKNLTQRFTYRSKSPLIGGLSTSTVCISVIIKRTWRRLISIILGFPKILVFTYISEFRR</sequence>
<reference evidence="1 2" key="1">
    <citation type="journal article" date="2016" name="Sci. Rep.">
        <title>The genome sequence of the outbreeding globe artichoke constructed de novo incorporating a phase-aware low-pass sequencing strategy of F1 progeny.</title>
        <authorList>
            <person name="Scaglione D."/>
            <person name="Reyes-Chin-Wo S."/>
            <person name="Acquadro A."/>
            <person name="Froenicke L."/>
            <person name="Portis E."/>
            <person name="Beitel C."/>
            <person name="Tirone M."/>
            <person name="Mauro R."/>
            <person name="Lo Monaco A."/>
            <person name="Mauromicale G."/>
            <person name="Faccioli P."/>
            <person name="Cattivelli L."/>
            <person name="Rieseberg L."/>
            <person name="Michelmore R."/>
            <person name="Lanteri S."/>
        </authorList>
    </citation>
    <scope>NUCLEOTIDE SEQUENCE [LARGE SCALE GENOMIC DNA]</scope>
    <source>
        <strain evidence="1">2C</strain>
    </source>
</reference>
<dbReference type="Proteomes" id="UP000243975">
    <property type="component" value="Unassembled WGS sequence"/>
</dbReference>
<accession>A0A103YGV5</accession>
<dbReference type="EMBL" id="LEKV01001082">
    <property type="protein sequence ID" value="KVI08869.1"/>
    <property type="molecule type" value="Genomic_DNA"/>
</dbReference>
<keyword evidence="2" id="KW-1185">Reference proteome</keyword>
<comment type="caution">
    <text evidence="1">The sequence shown here is derived from an EMBL/GenBank/DDBJ whole genome shotgun (WGS) entry which is preliminary data.</text>
</comment>